<dbReference type="Proteomes" id="UP000663722">
    <property type="component" value="Chromosome"/>
</dbReference>
<protein>
    <submittedName>
        <fullName evidence="1">Uncharacterized protein</fullName>
    </submittedName>
</protein>
<accession>A0A975GKE6</accession>
<proteinExistence type="predicted"/>
<name>A0A975GKE6_9BACT</name>
<organism evidence="1 2">
    <name type="scientific">Desulfonema magnum</name>
    <dbReference type="NCBI Taxonomy" id="45655"/>
    <lineage>
        <taxon>Bacteria</taxon>
        <taxon>Pseudomonadati</taxon>
        <taxon>Thermodesulfobacteriota</taxon>
        <taxon>Desulfobacteria</taxon>
        <taxon>Desulfobacterales</taxon>
        <taxon>Desulfococcaceae</taxon>
        <taxon>Desulfonema</taxon>
    </lineage>
</organism>
<gene>
    <name evidence="1" type="ORF">dnm_004310</name>
</gene>
<dbReference type="AlphaFoldDB" id="A0A975GKE6"/>
<reference evidence="1" key="1">
    <citation type="journal article" date="2021" name="Microb. Physiol.">
        <title>Proteogenomic Insights into the Physiology of Marine, Sulfate-Reducing, Filamentous Desulfonema limicola and Desulfonema magnum.</title>
        <authorList>
            <person name="Schnaars V."/>
            <person name="Wohlbrand L."/>
            <person name="Scheve S."/>
            <person name="Hinrichs C."/>
            <person name="Reinhardt R."/>
            <person name="Rabus R."/>
        </authorList>
    </citation>
    <scope>NUCLEOTIDE SEQUENCE</scope>
    <source>
        <strain evidence="1">4be13</strain>
    </source>
</reference>
<evidence type="ECO:0000313" key="1">
    <source>
        <dbReference type="EMBL" id="QTA84435.1"/>
    </source>
</evidence>
<dbReference type="EMBL" id="CP061800">
    <property type="protein sequence ID" value="QTA84435.1"/>
    <property type="molecule type" value="Genomic_DNA"/>
</dbReference>
<evidence type="ECO:0000313" key="2">
    <source>
        <dbReference type="Proteomes" id="UP000663722"/>
    </source>
</evidence>
<keyword evidence="2" id="KW-1185">Reference proteome</keyword>
<sequence length="54" mass="6131">MVHAYLGKARNMTADKRMKRICPSGAGSETWHRGRDGNPVNPEIRCHIMLTRLP</sequence>
<dbReference type="KEGG" id="dmm:dnm_004310"/>